<dbReference type="SUPFAM" id="SSF52540">
    <property type="entry name" value="P-loop containing nucleoside triphosphate hydrolases"/>
    <property type="match status" value="1"/>
</dbReference>
<dbReference type="InterPro" id="IPR027417">
    <property type="entry name" value="P-loop_NTPase"/>
</dbReference>
<evidence type="ECO:0000259" key="3">
    <source>
        <dbReference type="PROSITE" id="PS50045"/>
    </source>
</evidence>
<evidence type="ECO:0000256" key="1">
    <source>
        <dbReference type="ARBA" id="ARBA00022741"/>
    </source>
</evidence>
<dbReference type="Pfam" id="PF00989">
    <property type="entry name" value="PAS"/>
    <property type="match status" value="1"/>
</dbReference>
<dbReference type="Pfam" id="PF25601">
    <property type="entry name" value="AAA_lid_14"/>
    <property type="match status" value="1"/>
</dbReference>
<dbReference type="GO" id="GO:0005524">
    <property type="term" value="F:ATP binding"/>
    <property type="evidence" value="ECO:0007669"/>
    <property type="project" value="UniProtKB-KW"/>
</dbReference>
<dbReference type="PANTHER" id="PTHR32071:SF57">
    <property type="entry name" value="C4-DICARBOXYLATE TRANSPORT TRANSCRIPTIONAL REGULATORY PROTEIN DCTD"/>
    <property type="match status" value="1"/>
</dbReference>
<dbReference type="Proteomes" id="UP001205748">
    <property type="component" value="Unassembled WGS sequence"/>
</dbReference>
<dbReference type="AlphaFoldDB" id="A0AAE3HK48"/>
<evidence type="ECO:0000256" key="2">
    <source>
        <dbReference type="ARBA" id="ARBA00022840"/>
    </source>
</evidence>
<dbReference type="Pfam" id="PF00158">
    <property type="entry name" value="Sigma54_activat"/>
    <property type="match status" value="1"/>
</dbReference>
<dbReference type="Gene3D" id="3.30.450.20">
    <property type="entry name" value="PAS domain"/>
    <property type="match status" value="1"/>
</dbReference>
<dbReference type="CDD" id="cd00130">
    <property type="entry name" value="PAS"/>
    <property type="match status" value="1"/>
</dbReference>
<name>A0AAE3HK48_9FIRM</name>
<proteinExistence type="predicted"/>
<gene>
    <name evidence="4" type="ORF">NSA47_14720</name>
</gene>
<sequence>MKKRLGIVTLSADVGHAYKKQLSNVLGDKVEILPFSFENNDLDDGKNIKLIKEIDVILISTYSQYEILKKYINKNFNIVIAKLTLSKKGYDTLKSLKGIQNAMLVNLSLEMSIETIGLLYQLGFDNFEFVPVYPNMEKVPDLEVAITTGEMRYVPKEIKRVYNLGHRFIDESTIIELLVSLGLEDCLTNKSVTDYFDTIVSYNIGIEYLLSKSNILTYQFDTLLSLMDKGVIYVNKDYIIQSCNGSAEKIVNINQSDMIGKNAKDILPEVDFYNSKIKNNLIKINDEYITLSIHEIEGKNKKFNGAYAIIEDFQSKEDTQNKLRLQLMNKGHIAKYSINHIIGESKETKEVRELIKKMAKAESSVLITGESGTGKELVAQAIHNLSKNKNKHFVAINCAAFNPSLLESELFGYDAGAFTGAVKTGKKGIFEMANNGTLFLDEIGEMPIELQAKLLRVIQEREIMRVGGSEVIKVNLRIIAASNLDLAQQVKKGLFRKDLYYRLNVLPINIPPLRERKEDIDLLFNYFIKKKKLNFSIDKRTMEFLKSYNWDGNIRELINCIEYLDNLGEPIIKIKDLPHHIKNNIKQMERDSSEKAIKNIGFDDERYMVILKILYEAFLERVKLGRKSISERAYKNNYHLSEYDVKSILKRLSELQLVDVSVGRGGSTISKKGIELLEWHRKQGI</sequence>
<dbReference type="Gene3D" id="3.40.50.300">
    <property type="entry name" value="P-loop containing nucleotide triphosphate hydrolases"/>
    <property type="match status" value="1"/>
</dbReference>
<dbReference type="SUPFAM" id="SSF55785">
    <property type="entry name" value="PYP-like sensor domain (PAS domain)"/>
    <property type="match status" value="1"/>
</dbReference>
<accession>A0AAE3HK48</accession>
<dbReference type="PANTHER" id="PTHR32071">
    <property type="entry name" value="TRANSCRIPTIONAL REGULATORY PROTEIN"/>
    <property type="match status" value="1"/>
</dbReference>
<dbReference type="InterPro" id="IPR013767">
    <property type="entry name" value="PAS_fold"/>
</dbReference>
<dbReference type="RefSeq" id="WP_257533360.1">
    <property type="nucleotide sequence ID" value="NZ_JANKAS010000023.1"/>
</dbReference>
<dbReference type="Gene3D" id="1.10.8.60">
    <property type="match status" value="1"/>
</dbReference>
<dbReference type="SMART" id="SM00091">
    <property type="entry name" value="PAS"/>
    <property type="match status" value="1"/>
</dbReference>
<dbReference type="SMART" id="SM00382">
    <property type="entry name" value="AAA"/>
    <property type="match status" value="1"/>
</dbReference>
<dbReference type="InterPro" id="IPR000014">
    <property type="entry name" value="PAS"/>
</dbReference>
<protein>
    <submittedName>
        <fullName evidence="4">Sigma 54-interacting transcriptional regulator</fullName>
    </submittedName>
</protein>
<feature type="domain" description="Sigma-54 factor interaction" evidence="3">
    <location>
        <begin position="341"/>
        <end position="566"/>
    </location>
</feature>
<evidence type="ECO:0000313" key="5">
    <source>
        <dbReference type="Proteomes" id="UP001205748"/>
    </source>
</evidence>
<keyword evidence="5" id="KW-1185">Reference proteome</keyword>
<dbReference type="InterPro" id="IPR025943">
    <property type="entry name" value="Sigma_54_int_dom_ATP-bd_2"/>
</dbReference>
<dbReference type="EMBL" id="JANKAS010000023">
    <property type="protein sequence ID" value="MCR1900218.1"/>
    <property type="molecule type" value="Genomic_DNA"/>
</dbReference>
<dbReference type="PROSITE" id="PS00675">
    <property type="entry name" value="SIGMA54_INTERACT_1"/>
    <property type="match status" value="1"/>
</dbReference>
<dbReference type="InterPro" id="IPR025662">
    <property type="entry name" value="Sigma_54_int_dom_ATP-bd_1"/>
</dbReference>
<reference evidence="4" key="1">
    <citation type="submission" date="2022-07" db="EMBL/GenBank/DDBJ databases">
        <title>Enhanced cultured diversity of the mouse gut microbiota enables custom-made synthetic communities.</title>
        <authorList>
            <person name="Afrizal A."/>
        </authorList>
    </citation>
    <scope>NUCLEOTIDE SEQUENCE</scope>
    <source>
        <strain evidence="4">DSM 28593</strain>
    </source>
</reference>
<dbReference type="InterPro" id="IPR035965">
    <property type="entry name" value="PAS-like_dom_sf"/>
</dbReference>
<keyword evidence="1" id="KW-0547">Nucleotide-binding</keyword>
<dbReference type="InterPro" id="IPR003593">
    <property type="entry name" value="AAA+_ATPase"/>
</dbReference>
<evidence type="ECO:0000313" key="4">
    <source>
        <dbReference type="EMBL" id="MCR1900218.1"/>
    </source>
</evidence>
<keyword evidence="2" id="KW-0067">ATP-binding</keyword>
<dbReference type="PROSITE" id="PS50045">
    <property type="entry name" value="SIGMA54_INTERACT_4"/>
    <property type="match status" value="1"/>
</dbReference>
<dbReference type="CDD" id="cd00009">
    <property type="entry name" value="AAA"/>
    <property type="match status" value="1"/>
</dbReference>
<dbReference type="InterPro" id="IPR036388">
    <property type="entry name" value="WH-like_DNA-bd_sf"/>
</dbReference>
<dbReference type="FunFam" id="3.40.50.300:FF:000006">
    <property type="entry name" value="DNA-binding transcriptional regulator NtrC"/>
    <property type="match status" value="1"/>
</dbReference>
<dbReference type="InterPro" id="IPR058031">
    <property type="entry name" value="AAA_lid_NorR"/>
</dbReference>
<dbReference type="Gene3D" id="1.10.10.10">
    <property type="entry name" value="Winged helix-like DNA-binding domain superfamily/Winged helix DNA-binding domain"/>
    <property type="match status" value="1"/>
</dbReference>
<dbReference type="InterPro" id="IPR002078">
    <property type="entry name" value="Sigma_54_int"/>
</dbReference>
<dbReference type="GO" id="GO:0006355">
    <property type="term" value="P:regulation of DNA-templated transcription"/>
    <property type="evidence" value="ECO:0007669"/>
    <property type="project" value="InterPro"/>
</dbReference>
<comment type="caution">
    <text evidence="4">The sequence shown here is derived from an EMBL/GenBank/DDBJ whole genome shotgun (WGS) entry which is preliminary data.</text>
</comment>
<organism evidence="4 5">
    <name type="scientific">Irregularibacter muris</name>
    <dbReference type="NCBI Taxonomy" id="1796619"/>
    <lineage>
        <taxon>Bacteria</taxon>
        <taxon>Bacillati</taxon>
        <taxon>Bacillota</taxon>
        <taxon>Clostridia</taxon>
        <taxon>Eubacteriales</taxon>
        <taxon>Eubacteriaceae</taxon>
        <taxon>Irregularibacter</taxon>
    </lineage>
</organism>
<dbReference type="PROSITE" id="PS00676">
    <property type="entry name" value="SIGMA54_INTERACT_2"/>
    <property type="match status" value="1"/>
</dbReference>